<sequence length="122" mass="13209">MTFDDPAVAQARAATDALRELERSGRHLLADPAQREEWSGELLDELARLTSALADAVEMASGTSGPDVPRLAAQLSDAILRRREATGGDRPTSPVLPAVGNDDGRGAREPKHRARRHLRPVR</sequence>
<keyword evidence="3" id="KW-1185">Reference proteome</keyword>
<evidence type="ECO:0000313" key="3">
    <source>
        <dbReference type="Proteomes" id="UP001199469"/>
    </source>
</evidence>
<dbReference type="EMBL" id="JAJNDB010000002">
    <property type="protein sequence ID" value="MCD2194548.1"/>
    <property type="molecule type" value="Genomic_DNA"/>
</dbReference>
<organism evidence="2 3">
    <name type="scientific">Actinomycetospora endophytica</name>
    <dbReference type="NCBI Taxonomy" id="2291215"/>
    <lineage>
        <taxon>Bacteria</taxon>
        <taxon>Bacillati</taxon>
        <taxon>Actinomycetota</taxon>
        <taxon>Actinomycetes</taxon>
        <taxon>Pseudonocardiales</taxon>
        <taxon>Pseudonocardiaceae</taxon>
        <taxon>Actinomycetospora</taxon>
    </lineage>
</organism>
<feature type="region of interest" description="Disordered" evidence="1">
    <location>
        <begin position="81"/>
        <end position="122"/>
    </location>
</feature>
<feature type="compositionally biased region" description="Basic residues" evidence="1">
    <location>
        <begin position="110"/>
        <end position="122"/>
    </location>
</feature>
<name>A0ABS8P954_9PSEU</name>
<evidence type="ECO:0000313" key="2">
    <source>
        <dbReference type="EMBL" id="MCD2194548.1"/>
    </source>
</evidence>
<accession>A0ABS8P954</accession>
<protein>
    <submittedName>
        <fullName evidence="2">Uncharacterized protein</fullName>
    </submittedName>
</protein>
<comment type="caution">
    <text evidence="2">The sequence shown here is derived from an EMBL/GenBank/DDBJ whole genome shotgun (WGS) entry which is preliminary data.</text>
</comment>
<proteinExistence type="predicted"/>
<dbReference type="RefSeq" id="WP_230734611.1">
    <property type="nucleotide sequence ID" value="NZ_JAJNDB010000002.1"/>
</dbReference>
<evidence type="ECO:0000256" key="1">
    <source>
        <dbReference type="SAM" id="MobiDB-lite"/>
    </source>
</evidence>
<gene>
    <name evidence="2" type="ORF">LQ327_14335</name>
</gene>
<reference evidence="2 3" key="1">
    <citation type="submission" date="2021-11" db="EMBL/GenBank/DDBJ databases">
        <title>Draft genome sequence of Actinomycetospora sp. SF1 isolated from the rhizosphere soil.</title>
        <authorList>
            <person name="Duangmal K."/>
            <person name="Chantavorakit T."/>
        </authorList>
    </citation>
    <scope>NUCLEOTIDE SEQUENCE [LARGE SCALE GENOMIC DNA]</scope>
    <source>
        <strain evidence="2 3">TBRC 5722</strain>
    </source>
</reference>
<dbReference type="Proteomes" id="UP001199469">
    <property type="component" value="Unassembled WGS sequence"/>
</dbReference>